<organism evidence="1 2">
    <name type="scientific">Didymosphaeria variabile</name>
    <dbReference type="NCBI Taxonomy" id="1932322"/>
    <lineage>
        <taxon>Eukaryota</taxon>
        <taxon>Fungi</taxon>
        <taxon>Dikarya</taxon>
        <taxon>Ascomycota</taxon>
        <taxon>Pezizomycotina</taxon>
        <taxon>Dothideomycetes</taxon>
        <taxon>Pleosporomycetidae</taxon>
        <taxon>Pleosporales</taxon>
        <taxon>Massarineae</taxon>
        <taxon>Didymosphaeriaceae</taxon>
        <taxon>Didymosphaeria</taxon>
    </lineage>
</organism>
<accession>A0A9W9C694</accession>
<dbReference type="AlphaFoldDB" id="A0A9W9C694"/>
<dbReference type="GeneID" id="80915509"/>
<dbReference type="OrthoDB" id="5413827at2759"/>
<comment type="caution">
    <text evidence="1">The sequence shown here is derived from an EMBL/GenBank/DDBJ whole genome shotgun (WGS) entry which is preliminary data.</text>
</comment>
<proteinExistence type="predicted"/>
<dbReference type="EMBL" id="JAPEUX010000009">
    <property type="protein sequence ID" value="KAJ4345844.1"/>
    <property type="molecule type" value="Genomic_DNA"/>
</dbReference>
<gene>
    <name evidence="1" type="ORF">N0V89_011979</name>
</gene>
<dbReference type="RefSeq" id="XP_056066008.1">
    <property type="nucleotide sequence ID" value="XM_056220705.1"/>
</dbReference>
<dbReference type="Proteomes" id="UP001140513">
    <property type="component" value="Unassembled WGS sequence"/>
</dbReference>
<protein>
    <submittedName>
        <fullName evidence="1">Uncharacterized protein</fullName>
    </submittedName>
</protein>
<name>A0A9W9C694_9PLEO</name>
<evidence type="ECO:0000313" key="1">
    <source>
        <dbReference type="EMBL" id="KAJ4345844.1"/>
    </source>
</evidence>
<reference evidence="1" key="1">
    <citation type="submission" date="2022-10" db="EMBL/GenBank/DDBJ databases">
        <title>Tapping the CABI collections for fungal endophytes: first genome assemblies for Collariella, Neodidymelliopsis, Ascochyta clinopodiicola, Didymella pomorum, Didymosphaeria variabile, Neocosmospora piperis and Neocucurbitaria cava.</title>
        <authorList>
            <person name="Hill R."/>
        </authorList>
    </citation>
    <scope>NUCLEOTIDE SEQUENCE</scope>
    <source>
        <strain evidence="1">IMI 356815</strain>
    </source>
</reference>
<keyword evidence="2" id="KW-1185">Reference proteome</keyword>
<sequence length="217" mass="24463">MSLSRSPNGLLELSKAPDHLVAIVTKNATESPLLRLPAEMRNRIFRFASGGCEIHITRRPLRAVSSETPPPLLDANEPAFLYAKVFEQVTDHPLTLSHTGLNLALVSRQVYCGVGLWLSEFMTALKPAQIAAFQSILLKNNGRAVLLELFDLLTRRRRMTSTFPAMQKIFIRWRLRAQDDCVPSWLETPLRLTSFEDMGTGEGGRTVEVMMCKVRRQ</sequence>
<evidence type="ECO:0000313" key="2">
    <source>
        <dbReference type="Proteomes" id="UP001140513"/>
    </source>
</evidence>